<dbReference type="InParanoid" id="S2K050"/>
<reference evidence="2" key="1">
    <citation type="submission" date="2013-05" db="EMBL/GenBank/DDBJ databases">
        <title>The Genome sequence of Mucor circinelloides f. circinelloides 1006PhL.</title>
        <authorList>
            <consortium name="The Broad Institute Genomics Platform"/>
            <person name="Cuomo C."/>
            <person name="Earl A."/>
            <person name="Findley K."/>
            <person name="Lee S.C."/>
            <person name="Walker B."/>
            <person name="Young S."/>
            <person name="Zeng Q."/>
            <person name="Gargeya S."/>
            <person name="Fitzgerald M."/>
            <person name="Haas B."/>
            <person name="Abouelleil A."/>
            <person name="Allen A.W."/>
            <person name="Alvarado L."/>
            <person name="Arachchi H.M."/>
            <person name="Berlin A.M."/>
            <person name="Chapman S.B."/>
            <person name="Gainer-Dewar J."/>
            <person name="Goldberg J."/>
            <person name="Griggs A."/>
            <person name="Gujja S."/>
            <person name="Hansen M."/>
            <person name="Howarth C."/>
            <person name="Imamovic A."/>
            <person name="Ireland A."/>
            <person name="Larimer J."/>
            <person name="McCowan C."/>
            <person name="Murphy C."/>
            <person name="Pearson M."/>
            <person name="Poon T.W."/>
            <person name="Priest M."/>
            <person name="Roberts A."/>
            <person name="Saif S."/>
            <person name="Shea T."/>
            <person name="Sisk P."/>
            <person name="Sykes S."/>
            <person name="Wortman J."/>
            <person name="Nusbaum C."/>
            <person name="Birren B."/>
        </authorList>
    </citation>
    <scope>NUCLEOTIDE SEQUENCE [LARGE SCALE GENOMIC DNA]</scope>
    <source>
        <strain evidence="2">1006PhL</strain>
    </source>
</reference>
<organism evidence="1 2">
    <name type="scientific">Mucor circinelloides f. circinelloides (strain 1006PhL)</name>
    <name type="common">Mucormycosis agent</name>
    <name type="synonym">Calyptromyces circinelloides</name>
    <dbReference type="NCBI Taxonomy" id="1220926"/>
    <lineage>
        <taxon>Eukaryota</taxon>
        <taxon>Fungi</taxon>
        <taxon>Fungi incertae sedis</taxon>
        <taxon>Mucoromycota</taxon>
        <taxon>Mucoromycotina</taxon>
        <taxon>Mucoromycetes</taxon>
        <taxon>Mucorales</taxon>
        <taxon>Mucorineae</taxon>
        <taxon>Mucoraceae</taxon>
        <taxon>Mucor</taxon>
    </lineage>
</organism>
<proteinExistence type="predicted"/>
<protein>
    <submittedName>
        <fullName evidence="1">Uncharacterized protein</fullName>
    </submittedName>
</protein>
<accession>S2K050</accession>
<dbReference type="VEuPathDB" id="FungiDB:HMPREF1544_04743"/>
<sequence length="77" mass="8770">MVKENTDRIQSIESTVKESCSVVRYQQNSLHAQILAMLNTTGTLEEMNSQRQQQQQQIECFITIAVDDISKTLKKPA</sequence>
<keyword evidence="2" id="KW-1185">Reference proteome</keyword>
<evidence type="ECO:0000313" key="2">
    <source>
        <dbReference type="Proteomes" id="UP000014254"/>
    </source>
</evidence>
<dbReference type="EMBL" id="KE123950">
    <property type="protein sequence ID" value="EPB88508.1"/>
    <property type="molecule type" value="Genomic_DNA"/>
</dbReference>
<name>S2K050_MUCC1</name>
<gene>
    <name evidence="1" type="ORF">HMPREF1544_04743</name>
</gene>
<dbReference type="Proteomes" id="UP000014254">
    <property type="component" value="Unassembled WGS sequence"/>
</dbReference>
<feature type="non-terminal residue" evidence="1">
    <location>
        <position position="77"/>
    </location>
</feature>
<evidence type="ECO:0000313" key="1">
    <source>
        <dbReference type="EMBL" id="EPB88508.1"/>
    </source>
</evidence>
<dbReference type="AlphaFoldDB" id="S2K050"/>